<feature type="transmembrane region" description="Helical" evidence="1">
    <location>
        <begin position="104"/>
        <end position="122"/>
    </location>
</feature>
<feature type="transmembrane region" description="Helical" evidence="1">
    <location>
        <begin position="129"/>
        <end position="148"/>
    </location>
</feature>
<evidence type="ECO:0000256" key="1">
    <source>
        <dbReference type="SAM" id="Phobius"/>
    </source>
</evidence>
<accession>A0ABT2TJ38</accession>
<dbReference type="PANTHER" id="PTHR36834">
    <property type="entry name" value="MEMBRANE PROTEIN-RELATED"/>
    <property type="match status" value="1"/>
</dbReference>
<comment type="caution">
    <text evidence="3">The sequence shown here is derived from an EMBL/GenBank/DDBJ whole genome shotgun (WGS) entry which is preliminary data.</text>
</comment>
<proteinExistence type="predicted"/>
<dbReference type="InterPro" id="IPR053150">
    <property type="entry name" value="Teicoplanin_resist-assoc"/>
</dbReference>
<feature type="transmembrane region" description="Helical" evidence="1">
    <location>
        <begin position="13"/>
        <end position="37"/>
    </location>
</feature>
<feature type="domain" description="VanZ-like" evidence="2">
    <location>
        <begin position="57"/>
        <end position="176"/>
    </location>
</feature>
<dbReference type="InterPro" id="IPR006976">
    <property type="entry name" value="VanZ-like"/>
</dbReference>
<keyword evidence="1" id="KW-1133">Transmembrane helix</keyword>
<name>A0ABT2TJ38_9FIRM</name>
<sequence>MRLSDIVHMAGDYVVLGIGAVVAAALILGLGYGLVYRKAMKGTRTFSKVQLLFAALFLIYLVVLAGATFLGRAGIGYGGLSGQGLFRSYLDAWQHFSTVEWRNLILNICLFIPMGILLPLVFPGMRRFFKVYLTGFLVTVFIELFQKISGRGVMEADDILNNTVGTMIGYGLVMLVLLGIASAGKKNNQQKPMKTIRNGICLQLPLIFTAAAFLLIFTIYNQKELGNLAYRQILPVNMEGVTVESKITFSDQTQNTWIYRTKTGSRQDADQMAESFFTALNTEIDETRTDPYDESVLYWSADGKYSFWVHYAGMTWEFTDFDLLETESATELSGEEAAQLLGSYSVNLPAGAALEADGTDSYRIKARPSADGSSTFGGEFRCELTKDGKVKSINNHLITYTPYRSCGIVSEQQAYEKLQQGYFNDPGEVLRITVLGVDMELAMDSKGYAQPVYRFEVRMDGSGEQEIVIPALERQTGEDAIE</sequence>
<evidence type="ECO:0000313" key="3">
    <source>
        <dbReference type="EMBL" id="MCU6762195.1"/>
    </source>
</evidence>
<evidence type="ECO:0000313" key="4">
    <source>
        <dbReference type="Proteomes" id="UP001652442"/>
    </source>
</evidence>
<dbReference type="RefSeq" id="WP_158424888.1">
    <property type="nucleotide sequence ID" value="NZ_JAOQJQ010000002.1"/>
</dbReference>
<reference evidence="3 4" key="1">
    <citation type="journal article" date="2021" name="ISME Commun">
        <title>Automated analysis of genomic sequences facilitates high-throughput and comprehensive description of bacteria.</title>
        <authorList>
            <person name="Hitch T.C.A."/>
        </authorList>
    </citation>
    <scope>NUCLEOTIDE SEQUENCE [LARGE SCALE GENOMIC DNA]</scope>
    <source>
        <strain evidence="3 4">Sanger_109</strain>
    </source>
</reference>
<feature type="transmembrane region" description="Helical" evidence="1">
    <location>
        <begin position="200"/>
        <end position="220"/>
    </location>
</feature>
<dbReference type="Proteomes" id="UP001652442">
    <property type="component" value="Unassembled WGS sequence"/>
</dbReference>
<protein>
    <submittedName>
        <fullName evidence="3">VanZ family protein</fullName>
    </submittedName>
</protein>
<keyword evidence="1" id="KW-0812">Transmembrane</keyword>
<keyword evidence="4" id="KW-1185">Reference proteome</keyword>
<dbReference type="PANTHER" id="PTHR36834:SF1">
    <property type="entry name" value="INTEGRAL MEMBRANE PROTEIN"/>
    <property type="match status" value="1"/>
</dbReference>
<dbReference type="Pfam" id="PF04892">
    <property type="entry name" value="VanZ"/>
    <property type="match status" value="1"/>
</dbReference>
<feature type="transmembrane region" description="Helical" evidence="1">
    <location>
        <begin position="160"/>
        <end position="180"/>
    </location>
</feature>
<dbReference type="EMBL" id="JAOQJQ010000002">
    <property type="protein sequence ID" value="MCU6762195.1"/>
    <property type="molecule type" value="Genomic_DNA"/>
</dbReference>
<evidence type="ECO:0000259" key="2">
    <source>
        <dbReference type="Pfam" id="PF04892"/>
    </source>
</evidence>
<gene>
    <name evidence="3" type="ORF">OCV88_07535</name>
</gene>
<keyword evidence="1" id="KW-0472">Membrane</keyword>
<organism evidence="3 4">
    <name type="scientific">Brotonthovivens ammoniilytica</name>
    <dbReference type="NCBI Taxonomy" id="2981725"/>
    <lineage>
        <taxon>Bacteria</taxon>
        <taxon>Bacillati</taxon>
        <taxon>Bacillota</taxon>
        <taxon>Clostridia</taxon>
        <taxon>Lachnospirales</taxon>
        <taxon>Lachnospiraceae</taxon>
        <taxon>Brotonthovivens</taxon>
    </lineage>
</organism>
<feature type="transmembrane region" description="Helical" evidence="1">
    <location>
        <begin position="49"/>
        <end position="70"/>
    </location>
</feature>